<name>A0A0A9B8E3_ARUDO</name>
<reference evidence="1" key="2">
    <citation type="journal article" date="2015" name="Data Brief">
        <title>Shoot transcriptome of the giant reed, Arundo donax.</title>
        <authorList>
            <person name="Barrero R.A."/>
            <person name="Guerrero F.D."/>
            <person name="Moolhuijzen P."/>
            <person name="Goolsby J.A."/>
            <person name="Tidwell J."/>
            <person name="Bellgard S.E."/>
            <person name="Bellgard M.I."/>
        </authorList>
    </citation>
    <scope>NUCLEOTIDE SEQUENCE</scope>
    <source>
        <tissue evidence="1">Shoot tissue taken approximately 20 cm above the soil surface</tissue>
    </source>
</reference>
<proteinExistence type="predicted"/>
<accession>A0A0A9B8E3</accession>
<reference evidence="1" key="1">
    <citation type="submission" date="2014-09" db="EMBL/GenBank/DDBJ databases">
        <authorList>
            <person name="Magalhaes I.L.F."/>
            <person name="Oliveira U."/>
            <person name="Santos F.R."/>
            <person name="Vidigal T.H.D.A."/>
            <person name="Brescovit A.D."/>
            <person name="Santos A.J."/>
        </authorList>
    </citation>
    <scope>NUCLEOTIDE SEQUENCE</scope>
    <source>
        <tissue evidence="1">Shoot tissue taken approximately 20 cm above the soil surface</tissue>
    </source>
</reference>
<protein>
    <submittedName>
        <fullName evidence="1">Uncharacterized protein</fullName>
    </submittedName>
</protein>
<dbReference type="AlphaFoldDB" id="A0A0A9B8E3"/>
<organism evidence="1">
    <name type="scientific">Arundo donax</name>
    <name type="common">Giant reed</name>
    <name type="synonym">Donax arundinaceus</name>
    <dbReference type="NCBI Taxonomy" id="35708"/>
    <lineage>
        <taxon>Eukaryota</taxon>
        <taxon>Viridiplantae</taxon>
        <taxon>Streptophyta</taxon>
        <taxon>Embryophyta</taxon>
        <taxon>Tracheophyta</taxon>
        <taxon>Spermatophyta</taxon>
        <taxon>Magnoliopsida</taxon>
        <taxon>Liliopsida</taxon>
        <taxon>Poales</taxon>
        <taxon>Poaceae</taxon>
        <taxon>PACMAD clade</taxon>
        <taxon>Arundinoideae</taxon>
        <taxon>Arundineae</taxon>
        <taxon>Arundo</taxon>
    </lineage>
</organism>
<dbReference type="EMBL" id="GBRH01238309">
    <property type="protein sequence ID" value="JAD59586.1"/>
    <property type="molecule type" value="Transcribed_RNA"/>
</dbReference>
<sequence>MMIGESKQSECTKKHVTCQAYDYNSKETDLND</sequence>
<evidence type="ECO:0000313" key="1">
    <source>
        <dbReference type="EMBL" id="JAD59586.1"/>
    </source>
</evidence>